<dbReference type="GO" id="GO:0043531">
    <property type="term" value="F:ADP binding"/>
    <property type="evidence" value="ECO:0007669"/>
    <property type="project" value="InterPro"/>
</dbReference>
<keyword evidence="6" id="KW-0496">Mitochondrion</keyword>
<feature type="chain" id="PRO_5040250430" description="DUF676 domain-containing protein" evidence="8">
    <location>
        <begin position="29"/>
        <end position="1255"/>
    </location>
</feature>
<comment type="subcellular location">
    <subcellularLocation>
        <location evidence="2">Endoplasmic reticulum</location>
    </subcellularLocation>
    <subcellularLocation>
        <location evidence="3">Membrane</location>
    </subcellularLocation>
    <subcellularLocation>
        <location evidence="1">Mitochondrion</location>
    </subcellularLocation>
</comment>
<evidence type="ECO:0000256" key="4">
    <source>
        <dbReference type="ARBA" id="ARBA00007920"/>
    </source>
</evidence>
<evidence type="ECO:0000256" key="7">
    <source>
        <dbReference type="ARBA" id="ARBA00023136"/>
    </source>
</evidence>
<protein>
    <recommendedName>
        <fullName evidence="9">DUF676 domain-containing protein</fullName>
    </recommendedName>
</protein>
<dbReference type="InterPro" id="IPR007751">
    <property type="entry name" value="DUF676_lipase-like"/>
</dbReference>
<dbReference type="InterPro" id="IPR029058">
    <property type="entry name" value="AB_hydrolase_fold"/>
</dbReference>
<dbReference type="GO" id="GO:0016020">
    <property type="term" value="C:membrane"/>
    <property type="evidence" value="ECO:0007669"/>
    <property type="project" value="UniProtKB-SubCell"/>
</dbReference>
<dbReference type="PANTHER" id="PTHR48182">
    <property type="entry name" value="PROTEIN SERAC1"/>
    <property type="match status" value="1"/>
</dbReference>
<dbReference type="GO" id="GO:0005739">
    <property type="term" value="C:mitochondrion"/>
    <property type="evidence" value="ECO:0007669"/>
    <property type="project" value="UniProtKB-SubCell"/>
</dbReference>
<reference evidence="10" key="1">
    <citation type="submission" date="2021-03" db="EMBL/GenBank/DDBJ databases">
        <authorList>
            <person name="Alouane T."/>
            <person name="Langin T."/>
            <person name="Bonhomme L."/>
        </authorList>
    </citation>
    <scope>NUCLEOTIDE SEQUENCE</scope>
    <source>
        <strain evidence="10">MDC_Fg202</strain>
    </source>
</reference>
<keyword evidence="8" id="KW-0732">Signal</keyword>
<gene>
    <name evidence="10" type="ORF">MDCFG202_LOCUS307133</name>
</gene>
<keyword evidence="7" id="KW-0472">Membrane</keyword>
<evidence type="ECO:0000256" key="2">
    <source>
        <dbReference type="ARBA" id="ARBA00004240"/>
    </source>
</evidence>
<dbReference type="Gene3D" id="3.40.50.300">
    <property type="entry name" value="P-loop containing nucleotide triphosphate hydrolases"/>
    <property type="match status" value="1"/>
</dbReference>
<dbReference type="EMBL" id="CAJPIJ010000146">
    <property type="protein sequence ID" value="CAG1989399.1"/>
    <property type="molecule type" value="Genomic_DNA"/>
</dbReference>
<dbReference type="Proteomes" id="UP000746612">
    <property type="component" value="Unassembled WGS sequence"/>
</dbReference>
<dbReference type="Gene3D" id="3.40.50.1820">
    <property type="entry name" value="alpha/beta hydrolase"/>
    <property type="match status" value="1"/>
</dbReference>
<evidence type="ECO:0000313" key="10">
    <source>
        <dbReference type="EMBL" id="CAG1989399.1"/>
    </source>
</evidence>
<dbReference type="GO" id="GO:0005783">
    <property type="term" value="C:endoplasmic reticulum"/>
    <property type="evidence" value="ECO:0007669"/>
    <property type="project" value="UniProtKB-SubCell"/>
</dbReference>
<dbReference type="Pfam" id="PF05057">
    <property type="entry name" value="DUF676"/>
    <property type="match status" value="1"/>
</dbReference>
<dbReference type="PANTHER" id="PTHR48182:SF2">
    <property type="entry name" value="PROTEIN SERAC1"/>
    <property type="match status" value="1"/>
</dbReference>
<dbReference type="SUPFAM" id="SSF53474">
    <property type="entry name" value="alpha/beta-Hydrolases"/>
    <property type="match status" value="1"/>
</dbReference>
<dbReference type="InterPro" id="IPR027417">
    <property type="entry name" value="P-loop_NTPase"/>
</dbReference>
<proteinExistence type="inferred from homology"/>
<name>A0A9N8WUI5_GIBZA</name>
<comment type="similarity">
    <text evidence="4">Belongs to the putative lipase ROG1 family.</text>
</comment>
<comment type="caution">
    <text evidence="10">The sequence shown here is derived from an EMBL/GenBank/DDBJ whole genome shotgun (WGS) entry which is preliminary data.</text>
</comment>
<evidence type="ECO:0000259" key="9">
    <source>
        <dbReference type="Pfam" id="PF05057"/>
    </source>
</evidence>
<dbReference type="InterPro" id="IPR052374">
    <property type="entry name" value="SERAC1"/>
</dbReference>
<evidence type="ECO:0000256" key="1">
    <source>
        <dbReference type="ARBA" id="ARBA00004173"/>
    </source>
</evidence>
<accession>A0A9N8WUI5</accession>
<dbReference type="SUPFAM" id="SSF52540">
    <property type="entry name" value="P-loop containing nucleoside triphosphate hydrolases"/>
    <property type="match status" value="1"/>
</dbReference>
<feature type="signal peptide" evidence="8">
    <location>
        <begin position="1"/>
        <end position="28"/>
    </location>
</feature>
<evidence type="ECO:0000256" key="3">
    <source>
        <dbReference type="ARBA" id="ARBA00004370"/>
    </source>
</evidence>
<sequence>MLGSLSTFVLLLITVAQWLCLVIQLGSAAEEAKHGLGQKLHRLTSPDSSEHCVDIVAVHGLDGHWKRSWTATNNAFWLQDLLPVEIPCARIFSYSHDSRTRGSETPLDWDISDHATALLTTLSTERRLTQTERTPILFIGHSLGGIILKAALLKAELARVGHLEHFKAIKLSTYAVVFLGTPHQGGEGIPLIEVLCRISSIVSHTNTKILSKMERNSEWLQGLQSDYNAISQDIETVFFYETLKMDIGMKSLLIVPKHSAIISGARNSEEIPSIADHSSMAKFSTSKDDGFQTLVKKLRIFIDVAKLKVSENWKDWEWRNGPRVIQKQQPKVDKDGKEFALGIVSSITRNPYFTGRDEILKSLNEKLSSPMKSQSLSLVVLYGAGGMGKTQIATEYVHVHHADYTSVFWIDGSRNYTAAADILSCVQTLKRHYEIHGLRDRPWYGHIEETLAKRFEGVGRKTQQDYPTSLSAAGDQTLRTMFLAWLSSEGNCSWLMVIDNVDDLESFDFRDWLPPTLCGSIIMTSRRRDLAIHWNSIEVDGMTVDESIKLLNQSCRVVPLSHAAQDWNSAFELVQELGYLPLAISQAGDHIAMIETDSPVSNYLSHYRKHPKQSFTSRGTHYPWETTKKTVWTTWEISYEAVREVNPFAAELLLLCGFLSPRFITASLFIGQKSTEFEIYQAFRILSSYSFLKRSDGSQHHQRAYTIHPLIHFWIRHRLDNDSQKVMARQTARLLQTYNKGIKHSEESNTISSGLHVKHLLSIYEELYPCNRHPSDFINIPARPSREVIVRGASQDYSIASFVEGWILRLRGRMDEFYFFAKAVYQSHEDYGHADYKLLYSLHQDTRGLNADTMDWILCQALSLYPPKHPRILEMIGNYAFSMSKDSRNSDIAVPWYWWLLLARMQILGAGHRATADAYLGIGLASTDCEEVLTVQSTACHTERPALEYNDSLTRNAMRVFAPRFQDCRYSTVAARNILWPIDGLMEARGPQLTMDIVCARFHVLYHMLVGMKRNSTVPKFIGINWWIFLAMLEVLFDLLPFLDYDDAVLQSIAALKTSSGLEKPLSSSPTKYKAWISAQPYLAGLHAMHQTESEVESSIHYPSFELEMYISSFRQKKYWSSDGWNWRLLLPLTRSAADHARLPFDKSFLLINNAKDDPLEQRSHFKWFDLLGPVLLEVKLTIINGRMVLYHYLYMDNPQWLTPTNFRYGHFVGTRLSYICEETFCNDRLRVLLTLMGKLNIEGKANLLDLRMGN</sequence>
<evidence type="ECO:0000256" key="5">
    <source>
        <dbReference type="ARBA" id="ARBA00022824"/>
    </source>
</evidence>
<evidence type="ECO:0000256" key="8">
    <source>
        <dbReference type="SAM" id="SignalP"/>
    </source>
</evidence>
<dbReference type="AlphaFoldDB" id="A0A9N8WUI5"/>
<evidence type="ECO:0000313" key="11">
    <source>
        <dbReference type="Proteomes" id="UP000746612"/>
    </source>
</evidence>
<keyword evidence="5" id="KW-0256">Endoplasmic reticulum</keyword>
<feature type="domain" description="DUF676" evidence="9">
    <location>
        <begin position="55"/>
        <end position="188"/>
    </location>
</feature>
<evidence type="ECO:0000256" key="6">
    <source>
        <dbReference type="ARBA" id="ARBA00023128"/>
    </source>
</evidence>
<organism evidence="10 11">
    <name type="scientific">Gibberella zeae</name>
    <name type="common">Wheat head blight fungus</name>
    <name type="synonym">Fusarium graminearum</name>
    <dbReference type="NCBI Taxonomy" id="5518"/>
    <lineage>
        <taxon>Eukaryota</taxon>
        <taxon>Fungi</taxon>
        <taxon>Dikarya</taxon>
        <taxon>Ascomycota</taxon>
        <taxon>Pezizomycotina</taxon>
        <taxon>Sordariomycetes</taxon>
        <taxon>Hypocreomycetidae</taxon>
        <taxon>Hypocreales</taxon>
        <taxon>Nectriaceae</taxon>
        <taxon>Fusarium</taxon>
    </lineage>
</organism>